<organism evidence="2">
    <name type="scientific">Brachypodium distachyon</name>
    <name type="common">Purple false brome</name>
    <name type="synonym">Trachynia distachya</name>
    <dbReference type="NCBI Taxonomy" id="15368"/>
    <lineage>
        <taxon>Eukaryota</taxon>
        <taxon>Viridiplantae</taxon>
        <taxon>Streptophyta</taxon>
        <taxon>Embryophyta</taxon>
        <taxon>Tracheophyta</taxon>
        <taxon>Spermatophyta</taxon>
        <taxon>Magnoliopsida</taxon>
        <taxon>Liliopsida</taxon>
        <taxon>Poales</taxon>
        <taxon>Poaceae</taxon>
        <taxon>BOP clade</taxon>
        <taxon>Pooideae</taxon>
        <taxon>Stipodae</taxon>
        <taxon>Brachypodieae</taxon>
        <taxon>Brachypodium</taxon>
    </lineage>
</organism>
<dbReference type="PANTHER" id="PTHR34223">
    <property type="entry name" value="OS11G0201299 PROTEIN"/>
    <property type="match status" value="1"/>
</dbReference>
<dbReference type="EnsemblPlants" id="PNT67008">
    <property type="protein sequence ID" value="PNT67008"/>
    <property type="gene ID" value="BRADI_3g19507v3"/>
</dbReference>
<dbReference type="InterPro" id="IPR053781">
    <property type="entry name" value="F-box_AtFBL13-like"/>
</dbReference>
<proteinExistence type="predicted"/>
<dbReference type="Pfam" id="PF00646">
    <property type="entry name" value="F-box"/>
    <property type="match status" value="1"/>
</dbReference>
<accession>A0A2K2CYA1</accession>
<evidence type="ECO:0000313" key="3">
    <source>
        <dbReference type="EnsemblPlants" id="PNT67008"/>
    </source>
</evidence>
<dbReference type="EMBL" id="CM000882">
    <property type="protein sequence ID" value="PNT67008.1"/>
    <property type="molecule type" value="Genomic_DNA"/>
</dbReference>
<dbReference type="InterPro" id="IPR036047">
    <property type="entry name" value="F-box-like_dom_sf"/>
</dbReference>
<dbReference type="Gramene" id="PNT67008">
    <property type="protein sequence ID" value="PNT67008"/>
    <property type="gene ID" value="BRADI_3g19507v3"/>
</dbReference>
<reference evidence="2 3" key="1">
    <citation type="journal article" date="2010" name="Nature">
        <title>Genome sequencing and analysis of the model grass Brachypodium distachyon.</title>
        <authorList>
            <consortium name="International Brachypodium Initiative"/>
        </authorList>
    </citation>
    <scope>NUCLEOTIDE SEQUENCE [LARGE SCALE GENOMIC DNA]</scope>
    <source>
        <strain evidence="2 3">Bd21</strain>
    </source>
</reference>
<dbReference type="OrthoDB" id="645579at2759"/>
<keyword evidence="4" id="KW-1185">Reference proteome</keyword>
<evidence type="ECO:0000313" key="4">
    <source>
        <dbReference type="Proteomes" id="UP000008810"/>
    </source>
</evidence>
<dbReference type="InterPro" id="IPR053197">
    <property type="entry name" value="F-box_SCFL_complex_component"/>
</dbReference>
<dbReference type="CDD" id="cd22160">
    <property type="entry name" value="F-box_AtFBL13-like"/>
    <property type="match status" value="1"/>
</dbReference>
<feature type="domain" description="F-box" evidence="1">
    <location>
        <begin position="27"/>
        <end position="66"/>
    </location>
</feature>
<gene>
    <name evidence="2" type="ORF">BRADI_3g19507v3</name>
</gene>
<name>A0A2K2CYA1_BRADI</name>
<dbReference type="SUPFAM" id="SSF81383">
    <property type="entry name" value="F-box domain"/>
    <property type="match status" value="1"/>
</dbReference>
<evidence type="ECO:0000313" key="2">
    <source>
        <dbReference type="EMBL" id="PNT67008.1"/>
    </source>
</evidence>
<dbReference type="Proteomes" id="UP000008810">
    <property type="component" value="Chromosome 3"/>
</dbReference>
<sequence>MRRRTAAVRWVPRRRRAGGGVDRLSALPDALLHLIMSSLKAWEVVRTCVLSRRWRDLWASAPCVDIRVFYSGRDGAPPRELRGFVYRLFLLRDPSAPVHTLRLQSNDEDDSFCDGDADTWIKTAIKSNARVIRLDGRRGDFASLDHTAFVFSSHLKILKLSYVLDLKDCLVTGHEFSSASLKALTMSKCKIVVDFSIDAPNLVLLRLIIPYIRIPTFKNLGSLVTGTIVLVDSCLGDDFQGLSDADHSGETDDVDDDSDTSENYNMGYGHAYIGDYSYGTNGTYKYSEIISDCDDEKYGYHGDGHNCSKDGNYCDYGATANYGRNESKSLDVNSVLQSLRNARTLELLSYSGEVLLNRDFKSCPTFSNLKTMSLGEWCIAADFDALVLLLQHSPNLERLFLELILNLNIRKALERGLKLKERSFACKHLRMVEIKCSKDDVRVHMLAELFKANGIPHEKLYVHWP</sequence>
<reference evidence="3" key="3">
    <citation type="submission" date="2018-08" db="UniProtKB">
        <authorList>
            <consortium name="EnsemblPlants"/>
        </authorList>
    </citation>
    <scope>IDENTIFICATION</scope>
    <source>
        <strain evidence="3">cv. Bd21</strain>
    </source>
</reference>
<evidence type="ECO:0000259" key="1">
    <source>
        <dbReference type="SMART" id="SM00256"/>
    </source>
</evidence>
<dbReference type="SMART" id="SM00256">
    <property type="entry name" value="FBOX"/>
    <property type="match status" value="1"/>
</dbReference>
<dbReference type="Gene3D" id="1.20.1280.50">
    <property type="match status" value="1"/>
</dbReference>
<dbReference type="InParanoid" id="A0A2K2CYA1"/>
<reference evidence="2" key="2">
    <citation type="submission" date="2017-06" db="EMBL/GenBank/DDBJ databases">
        <title>WGS assembly of Brachypodium distachyon.</title>
        <authorList>
            <consortium name="The International Brachypodium Initiative"/>
            <person name="Lucas S."/>
            <person name="Harmon-Smith M."/>
            <person name="Lail K."/>
            <person name="Tice H."/>
            <person name="Grimwood J."/>
            <person name="Bruce D."/>
            <person name="Barry K."/>
            <person name="Shu S."/>
            <person name="Lindquist E."/>
            <person name="Wang M."/>
            <person name="Pitluck S."/>
            <person name="Vogel J.P."/>
            <person name="Garvin D.F."/>
            <person name="Mockler T.C."/>
            <person name="Schmutz J."/>
            <person name="Rokhsar D."/>
            <person name="Bevan M.W."/>
        </authorList>
    </citation>
    <scope>NUCLEOTIDE SEQUENCE</scope>
    <source>
        <strain evidence="2">Bd21</strain>
    </source>
</reference>
<feature type="non-terminal residue" evidence="2">
    <location>
        <position position="465"/>
    </location>
</feature>
<dbReference type="AlphaFoldDB" id="A0A2K2CYA1"/>
<dbReference type="PANTHER" id="PTHR34223:SF81">
    <property type="entry name" value="OS08G0281600 PROTEIN"/>
    <property type="match status" value="1"/>
</dbReference>
<dbReference type="InterPro" id="IPR001810">
    <property type="entry name" value="F-box_dom"/>
</dbReference>
<protein>
    <recommendedName>
        <fullName evidence="1">F-box domain-containing protein</fullName>
    </recommendedName>
</protein>
<dbReference type="ExpressionAtlas" id="A0A2K2CYA1">
    <property type="expression patterns" value="baseline"/>
</dbReference>